<protein>
    <submittedName>
        <fullName evidence="1">Uncharacterized protein</fullName>
    </submittedName>
</protein>
<comment type="caution">
    <text evidence="1">The sequence shown here is derived from an EMBL/GenBank/DDBJ whole genome shotgun (WGS) entry which is preliminary data.</text>
</comment>
<dbReference type="EMBL" id="JAPFFF010000043">
    <property type="protein sequence ID" value="KAK8840951.1"/>
    <property type="molecule type" value="Genomic_DNA"/>
</dbReference>
<organism evidence="1 2">
    <name type="scientific">Tritrichomonas musculus</name>
    <dbReference type="NCBI Taxonomy" id="1915356"/>
    <lineage>
        <taxon>Eukaryota</taxon>
        <taxon>Metamonada</taxon>
        <taxon>Parabasalia</taxon>
        <taxon>Tritrichomonadida</taxon>
        <taxon>Tritrichomonadidae</taxon>
        <taxon>Tritrichomonas</taxon>
    </lineage>
</organism>
<evidence type="ECO:0000313" key="1">
    <source>
        <dbReference type="EMBL" id="KAK8840951.1"/>
    </source>
</evidence>
<evidence type="ECO:0000313" key="2">
    <source>
        <dbReference type="Proteomes" id="UP001470230"/>
    </source>
</evidence>
<proteinExistence type="predicted"/>
<gene>
    <name evidence="1" type="ORF">M9Y10_027784</name>
</gene>
<keyword evidence="2" id="KW-1185">Reference proteome</keyword>
<dbReference type="Proteomes" id="UP001470230">
    <property type="component" value="Unassembled WGS sequence"/>
</dbReference>
<name>A0ABR2H536_9EUKA</name>
<reference evidence="1 2" key="1">
    <citation type="submission" date="2024-04" db="EMBL/GenBank/DDBJ databases">
        <title>Tritrichomonas musculus Genome.</title>
        <authorList>
            <person name="Alves-Ferreira E."/>
            <person name="Grigg M."/>
            <person name="Lorenzi H."/>
            <person name="Galac M."/>
        </authorList>
    </citation>
    <scope>NUCLEOTIDE SEQUENCE [LARGE SCALE GENOMIC DNA]</scope>
    <source>
        <strain evidence="1 2">EAF2021</strain>
    </source>
</reference>
<sequence>MISLIESKLSNEKKFNARLANSIFIFCAKNNINFKLMDTLLNSINLENIKASFWPYVEKYGIILPLSLAGEINEFPIPVAAVKVMPDISVIPPEIVGQALLEFDDLRDYQRVFSSYPYLNNITVFSDIPFWLHILKVISKSELNVTNEMLNQLYQIFINFIKVDRFCEVFESMIFTEFSNNKGNKFLLDFYYKFNYNYKRDFLNDTVNFPSIIESKNAL</sequence>
<accession>A0ABR2H536</accession>